<keyword evidence="2" id="KW-0540">Nuclease</keyword>
<dbReference type="InterPro" id="IPR036691">
    <property type="entry name" value="Endo/exonu/phosph_ase_sf"/>
</dbReference>
<reference evidence="2" key="1">
    <citation type="submission" date="2021-02" db="EMBL/GenBank/DDBJ databases">
        <title>First Annotated Genome of the Yellow-green Alga Tribonema minus.</title>
        <authorList>
            <person name="Mahan K.M."/>
        </authorList>
    </citation>
    <scope>NUCLEOTIDE SEQUENCE</scope>
    <source>
        <strain evidence="2">UTEX B ZZ1240</strain>
    </source>
</reference>
<dbReference type="GO" id="GO:0000175">
    <property type="term" value="F:3'-5'-RNA exonuclease activity"/>
    <property type="evidence" value="ECO:0007669"/>
    <property type="project" value="TreeGrafter"/>
</dbReference>
<keyword evidence="2" id="KW-0378">Hydrolase</keyword>
<sequence>MVKATRVLLSVAVGTSRTLASQLLRQDRSLAVSAAFATSTRSTATSLLRQSSIQRSCRAHSTMSSSEPSSNFRVITYNLLSSSLDDAKSHIMCDRDNLNSARRLQRIQSKLAAECAAGSVLCLQEVSLLWVGQLHVWLQQHGYTMVTANYGNRFNGHMGVAIAWPQQTYEAVDVCIDNIADTKRWGWAPRTTSIVTTFSILSTAARSLMKLLPWASTPPPSSQIGGGNAADPWADAQRRHNQMVFVRLRRRAGGGGGGARPVCVATYHMPCAFRVPPMMTIHAALAAQHVARLARGDAHVFAGDFNFTPDSPQYALVTRGALNSSDPAYPVPPPWEAPIDWQPQLAAPLRSAYREVQGREPELTNWSCIGDNGEFSGCLDYVFYGGELSPTEVIPLRDAAALRGQGPFPTAAEPSDHVMLGATFKL</sequence>
<dbReference type="EMBL" id="JAFCMP010000200">
    <property type="protein sequence ID" value="KAG5183608.1"/>
    <property type="molecule type" value="Genomic_DNA"/>
</dbReference>
<dbReference type="Pfam" id="PF03372">
    <property type="entry name" value="Exo_endo_phos"/>
    <property type="match status" value="1"/>
</dbReference>
<evidence type="ECO:0000313" key="2">
    <source>
        <dbReference type="EMBL" id="KAG5183608.1"/>
    </source>
</evidence>
<dbReference type="InterPro" id="IPR050410">
    <property type="entry name" value="CCR4/nocturin_mRNA_transcr"/>
</dbReference>
<dbReference type="SUPFAM" id="SSF56219">
    <property type="entry name" value="DNase I-like"/>
    <property type="match status" value="1"/>
</dbReference>
<dbReference type="AlphaFoldDB" id="A0A836CFS4"/>
<gene>
    <name evidence="2" type="ORF">JKP88DRAFT_316550</name>
</gene>
<keyword evidence="3" id="KW-1185">Reference proteome</keyword>
<protein>
    <submittedName>
        <fullName evidence="2">Endonuclease/exonuclease/phosphatase</fullName>
    </submittedName>
</protein>
<accession>A0A836CFS4</accession>
<evidence type="ECO:0000313" key="3">
    <source>
        <dbReference type="Proteomes" id="UP000664859"/>
    </source>
</evidence>
<organism evidence="2 3">
    <name type="scientific">Tribonema minus</name>
    <dbReference type="NCBI Taxonomy" id="303371"/>
    <lineage>
        <taxon>Eukaryota</taxon>
        <taxon>Sar</taxon>
        <taxon>Stramenopiles</taxon>
        <taxon>Ochrophyta</taxon>
        <taxon>PX clade</taxon>
        <taxon>Xanthophyceae</taxon>
        <taxon>Tribonematales</taxon>
        <taxon>Tribonemataceae</taxon>
        <taxon>Tribonema</taxon>
    </lineage>
</organism>
<keyword evidence="2" id="KW-0255">Endonuclease</keyword>
<name>A0A836CFS4_9STRA</name>
<comment type="caution">
    <text evidence="2">The sequence shown here is derived from an EMBL/GenBank/DDBJ whole genome shotgun (WGS) entry which is preliminary data.</text>
</comment>
<dbReference type="InterPro" id="IPR005135">
    <property type="entry name" value="Endo/exonuclease/phosphatase"/>
</dbReference>
<dbReference type="GO" id="GO:0004519">
    <property type="term" value="F:endonuclease activity"/>
    <property type="evidence" value="ECO:0007669"/>
    <property type="project" value="UniProtKB-KW"/>
</dbReference>
<dbReference type="PANTHER" id="PTHR12121">
    <property type="entry name" value="CARBON CATABOLITE REPRESSOR PROTEIN 4"/>
    <property type="match status" value="1"/>
</dbReference>
<evidence type="ECO:0000259" key="1">
    <source>
        <dbReference type="Pfam" id="PF03372"/>
    </source>
</evidence>
<keyword evidence="2" id="KW-0269">Exonuclease</keyword>
<dbReference type="Gene3D" id="3.60.10.10">
    <property type="entry name" value="Endonuclease/exonuclease/phosphatase"/>
    <property type="match status" value="1"/>
</dbReference>
<feature type="domain" description="Endonuclease/exonuclease/phosphatase" evidence="1">
    <location>
        <begin position="76"/>
        <end position="417"/>
    </location>
</feature>
<dbReference type="OrthoDB" id="2866996at2759"/>
<dbReference type="Proteomes" id="UP000664859">
    <property type="component" value="Unassembled WGS sequence"/>
</dbReference>
<proteinExistence type="predicted"/>
<dbReference type="PANTHER" id="PTHR12121:SF101">
    <property type="entry name" value="ENDONUCLEASE_EXONUCLEASE_PHOSPHATASE DOMAIN-CONTAINING PROTEIN"/>
    <property type="match status" value="1"/>
</dbReference>